<accession>A0A5B6WH08</accession>
<protein>
    <submittedName>
        <fullName evidence="1">Gag protease polyprotein</fullName>
    </submittedName>
</protein>
<dbReference type="GO" id="GO:0006508">
    <property type="term" value="P:proteolysis"/>
    <property type="evidence" value="ECO:0007669"/>
    <property type="project" value="UniProtKB-KW"/>
</dbReference>
<name>A0A5B6WH08_9ROSI</name>
<gene>
    <name evidence="1" type="ORF">EPI10_020902</name>
</gene>
<reference evidence="2" key="1">
    <citation type="journal article" date="2019" name="Plant Biotechnol. J.">
        <title>Genome sequencing of the Australian wild diploid species Gossypium australe highlights disease resistance and delayed gland morphogenesis.</title>
        <authorList>
            <person name="Cai Y."/>
            <person name="Cai X."/>
            <person name="Wang Q."/>
            <person name="Wang P."/>
            <person name="Zhang Y."/>
            <person name="Cai C."/>
            <person name="Xu Y."/>
            <person name="Wang K."/>
            <person name="Zhou Z."/>
            <person name="Wang C."/>
            <person name="Geng S."/>
            <person name="Li B."/>
            <person name="Dong Q."/>
            <person name="Hou Y."/>
            <person name="Wang H."/>
            <person name="Ai P."/>
            <person name="Liu Z."/>
            <person name="Yi F."/>
            <person name="Sun M."/>
            <person name="An G."/>
            <person name="Cheng J."/>
            <person name="Zhang Y."/>
            <person name="Shi Q."/>
            <person name="Xie Y."/>
            <person name="Shi X."/>
            <person name="Chang Y."/>
            <person name="Huang F."/>
            <person name="Chen Y."/>
            <person name="Hong S."/>
            <person name="Mi L."/>
            <person name="Sun Q."/>
            <person name="Zhang L."/>
            <person name="Zhou B."/>
            <person name="Peng R."/>
            <person name="Zhang X."/>
            <person name="Liu F."/>
        </authorList>
    </citation>
    <scope>NUCLEOTIDE SEQUENCE [LARGE SCALE GENOMIC DNA]</scope>
    <source>
        <strain evidence="2">cv. PA1801</strain>
    </source>
</reference>
<keyword evidence="2" id="KW-1185">Reference proteome</keyword>
<evidence type="ECO:0000313" key="1">
    <source>
        <dbReference type="EMBL" id="KAA3480476.1"/>
    </source>
</evidence>
<comment type="caution">
    <text evidence="1">The sequence shown here is derived from an EMBL/GenBank/DDBJ whole genome shotgun (WGS) entry which is preliminary data.</text>
</comment>
<dbReference type="AlphaFoldDB" id="A0A5B6WH08"/>
<dbReference type="OrthoDB" id="999727at2759"/>
<dbReference type="GO" id="GO:0008233">
    <property type="term" value="F:peptidase activity"/>
    <property type="evidence" value="ECO:0007669"/>
    <property type="project" value="UniProtKB-KW"/>
</dbReference>
<organism evidence="1 2">
    <name type="scientific">Gossypium australe</name>
    <dbReference type="NCBI Taxonomy" id="47621"/>
    <lineage>
        <taxon>Eukaryota</taxon>
        <taxon>Viridiplantae</taxon>
        <taxon>Streptophyta</taxon>
        <taxon>Embryophyta</taxon>
        <taxon>Tracheophyta</taxon>
        <taxon>Spermatophyta</taxon>
        <taxon>Magnoliopsida</taxon>
        <taxon>eudicotyledons</taxon>
        <taxon>Gunneridae</taxon>
        <taxon>Pentapetalae</taxon>
        <taxon>rosids</taxon>
        <taxon>malvids</taxon>
        <taxon>Malvales</taxon>
        <taxon>Malvaceae</taxon>
        <taxon>Malvoideae</taxon>
        <taxon>Gossypium</taxon>
    </lineage>
</organism>
<keyword evidence="1" id="KW-0645">Protease</keyword>
<evidence type="ECO:0000313" key="2">
    <source>
        <dbReference type="Proteomes" id="UP000325315"/>
    </source>
</evidence>
<sequence>MEMGVHNDRFCDRATVVSEQKNAIWVILAHFLVVGTHWSFPKLADVYIPEIVRLHGTKLNFILTFHLQTDGQSKQVIQILEDMFRACIIHFEVGWEHYVTPLTLSSQAFKWLYMKHYSQRCRTPDC</sequence>
<proteinExistence type="predicted"/>
<dbReference type="Proteomes" id="UP000325315">
    <property type="component" value="Unassembled WGS sequence"/>
</dbReference>
<dbReference type="EMBL" id="SMMG02000003">
    <property type="protein sequence ID" value="KAA3480476.1"/>
    <property type="molecule type" value="Genomic_DNA"/>
</dbReference>
<keyword evidence="1" id="KW-0378">Hydrolase</keyword>